<dbReference type="InterPro" id="IPR013249">
    <property type="entry name" value="RNA_pol_sigma70_r4_t2"/>
</dbReference>
<dbReference type="InterPro" id="IPR036388">
    <property type="entry name" value="WH-like_DNA-bd_sf"/>
</dbReference>
<comment type="caution">
    <text evidence="7">The sequence shown here is derived from an EMBL/GenBank/DDBJ whole genome shotgun (WGS) entry which is preliminary data.</text>
</comment>
<dbReference type="Pfam" id="PF08281">
    <property type="entry name" value="Sigma70_r4_2"/>
    <property type="match status" value="1"/>
</dbReference>
<organism evidence="7 8">
    <name type="scientific">Inquilinus ginsengisoli</name>
    <dbReference type="NCBI Taxonomy" id="363840"/>
    <lineage>
        <taxon>Bacteria</taxon>
        <taxon>Pseudomonadati</taxon>
        <taxon>Pseudomonadota</taxon>
        <taxon>Alphaproteobacteria</taxon>
        <taxon>Rhodospirillales</taxon>
        <taxon>Rhodospirillaceae</taxon>
        <taxon>Inquilinus</taxon>
    </lineage>
</organism>
<proteinExistence type="inferred from homology"/>
<evidence type="ECO:0000256" key="1">
    <source>
        <dbReference type="ARBA" id="ARBA00010641"/>
    </source>
</evidence>
<feature type="domain" description="RNA polymerase sigma-70 region 2" evidence="5">
    <location>
        <begin position="19"/>
        <end position="75"/>
    </location>
</feature>
<dbReference type="InterPro" id="IPR007627">
    <property type="entry name" value="RNA_pol_sigma70_r2"/>
</dbReference>
<accession>A0ABU1JW84</accession>
<dbReference type="SUPFAM" id="SSF88946">
    <property type="entry name" value="Sigma2 domain of RNA polymerase sigma factors"/>
    <property type="match status" value="1"/>
</dbReference>
<keyword evidence="3" id="KW-0731">Sigma factor</keyword>
<evidence type="ECO:0000256" key="3">
    <source>
        <dbReference type="ARBA" id="ARBA00023082"/>
    </source>
</evidence>
<dbReference type="PANTHER" id="PTHR43133:SF25">
    <property type="entry name" value="RNA POLYMERASE SIGMA FACTOR RFAY-RELATED"/>
    <property type="match status" value="1"/>
</dbReference>
<dbReference type="Pfam" id="PF04542">
    <property type="entry name" value="Sigma70_r2"/>
    <property type="match status" value="1"/>
</dbReference>
<evidence type="ECO:0000259" key="5">
    <source>
        <dbReference type="Pfam" id="PF04542"/>
    </source>
</evidence>
<dbReference type="RefSeq" id="WP_309799377.1">
    <property type="nucleotide sequence ID" value="NZ_JAVDPW010000010.1"/>
</dbReference>
<dbReference type="CDD" id="cd06171">
    <property type="entry name" value="Sigma70_r4"/>
    <property type="match status" value="1"/>
</dbReference>
<gene>
    <name evidence="7" type="ORF">E9232_005429</name>
</gene>
<evidence type="ECO:0000259" key="6">
    <source>
        <dbReference type="Pfam" id="PF08281"/>
    </source>
</evidence>
<dbReference type="EMBL" id="JAVDPW010000010">
    <property type="protein sequence ID" value="MDR6292884.1"/>
    <property type="molecule type" value="Genomic_DNA"/>
</dbReference>
<dbReference type="InterPro" id="IPR014284">
    <property type="entry name" value="RNA_pol_sigma-70_dom"/>
</dbReference>
<comment type="similarity">
    <text evidence="1">Belongs to the sigma-70 factor family. ECF subfamily.</text>
</comment>
<dbReference type="PANTHER" id="PTHR43133">
    <property type="entry name" value="RNA POLYMERASE ECF-TYPE SIGMA FACTO"/>
    <property type="match status" value="1"/>
</dbReference>
<keyword evidence="8" id="KW-1185">Reference proteome</keyword>
<dbReference type="InterPro" id="IPR039425">
    <property type="entry name" value="RNA_pol_sigma-70-like"/>
</dbReference>
<feature type="domain" description="RNA polymerase sigma factor 70 region 4 type 2" evidence="6">
    <location>
        <begin position="115"/>
        <end position="159"/>
    </location>
</feature>
<protein>
    <submittedName>
        <fullName evidence="7">RNA polymerase sigma-70 factor (ECF subfamily)</fullName>
    </submittedName>
</protein>
<evidence type="ECO:0000313" key="7">
    <source>
        <dbReference type="EMBL" id="MDR6292884.1"/>
    </source>
</evidence>
<sequence>MPAVSAATERQFLSTVAPCMPDLRRYAMSLARNPADADDLVQETMLRATLKLHLWQPGTNIMAWLVVMMRRLYLSKFVSGAHNKAEMIPIDDWDAAVPATQTQAIELRELESRWPKLSKHHREVLELVAIMGASYEEAAERFQVPVGTIRSRLGRARICLRDEQAAH</sequence>
<name>A0ABU1JW84_9PROT</name>
<dbReference type="Proteomes" id="UP001262410">
    <property type="component" value="Unassembled WGS sequence"/>
</dbReference>
<dbReference type="NCBIfam" id="TIGR02937">
    <property type="entry name" value="sigma70-ECF"/>
    <property type="match status" value="1"/>
</dbReference>
<evidence type="ECO:0000313" key="8">
    <source>
        <dbReference type="Proteomes" id="UP001262410"/>
    </source>
</evidence>
<keyword evidence="2" id="KW-0805">Transcription regulation</keyword>
<dbReference type="Gene3D" id="1.10.1740.10">
    <property type="match status" value="1"/>
</dbReference>
<dbReference type="Gene3D" id="1.10.10.10">
    <property type="entry name" value="Winged helix-like DNA-binding domain superfamily/Winged helix DNA-binding domain"/>
    <property type="match status" value="1"/>
</dbReference>
<evidence type="ECO:0000256" key="4">
    <source>
        <dbReference type="ARBA" id="ARBA00023163"/>
    </source>
</evidence>
<keyword evidence="4" id="KW-0804">Transcription</keyword>
<dbReference type="SUPFAM" id="SSF88659">
    <property type="entry name" value="Sigma3 and sigma4 domains of RNA polymerase sigma factors"/>
    <property type="match status" value="1"/>
</dbReference>
<dbReference type="InterPro" id="IPR013325">
    <property type="entry name" value="RNA_pol_sigma_r2"/>
</dbReference>
<dbReference type="InterPro" id="IPR013324">
    <property type="entry name" value="RNA_pol_sigma_r3/r4-like"/>
</dbReference>
<evidence type="ECO:0000256" key="2">
    <source>
        <dbReference type="ARBA" id="ARBA00023015"/>
    </source>
</evidence>
<reference evidence="7 8" key="1">
    <citation type="submission" date="2023-07" db="EMBL/GenBank/DDBJ databases">
        <title>Sorghum-associated microbial communities from plants grown in Nebraska, USA.</title>
        <authorList>
            <person name="Schachtman D."/>
        </authorList>
    </citation>
    <scope>NUCLEOTIDE SEQUENCE [LARGE SCALE GENOMIC DNA]</scope>
    <source>
        <strain evidence="7 8">584</strain>
    </source>
</reference>